<dbReference type="GO" id="GO:0004190">
    <property type="term" value="F:aspartic-type endopeptidase activity"/>
    <property type="evidence" value="ECO:0007669"/>
    <property type="project" value="InterPro"/>
</dbReference>
<dbReference type="PANTHER" id="PTHR30487:SF0">
    <property type="entry name" value="PREPILIN LEADER PEPTIDASE_N-METHYLTRANSFERASE-RELATED"/>
    <property type="match status" value="1"/>
</dbReference>
<dbReference type="InterPro" id="IPR050882">
    <property type="entry name" value="Prepilin_peptidase/N-MTase"/>
</dbReference>
<evidence type="ECO:0000259" key="4">
    <source>
        <dbReference type="Pfam" id="PF01478"/>
    </source>
</evidence>
<proteinExistence type="inferred from homology"/>
<dbReference type="Pfam" id="PF01478">
    <property type="entry name" value="Peptidase_A24"/>
    <property type="match status" value="1"/>
</dbReference>
<feature type="transmembrane region" description="Helical" evidence="3">
    <location>
        <begin position="112"/>
        <end position="129"/>
    </location>
</feature>
<evidence type="ECO:0000313" key="5">
    <source>
        <dbReference type="EMBL" id="VVE51008.1"/>
    </source>
</evidence>
<evidence type="ECO:0000313" key="6">
    <source>
        <dbReference type="Proteomes" id="UP000414233"/>
    </source>
</evidence>
<reference evidence="5 6" key="1">
    <citation type="submission" date="2019-08" db="EMBL/GenBank/DDBJ databases">
        <authorList>
            <person name="Peeters C."/>
        </authorList>
    </citation>
    <scope>NUCLEOTIDE SEQUENCE [LARGE SCALE GENOMIC DNA]</scope>
    <source>
        <strain evidence="5 6">LMG 30175</strain>
    </source>
</reference>
<keyword evidence="3" id="KW-1133">Transmembrane helix</keyword>
<dbReference type="InterPro" id="IPR014032">
    <property type="entry name" value="Peptidase_A24A_bac"/>
</dbReference>
<gene>
    <name evidence="5" type="primary">outO_2</name>
    <name evidence="5" type="ORF">PTE30175_04588</name>
</gene>
<keyword evidence="3" id="KW-0472">Membrane</keyword>
<feature type="transmembrane region" description="Helical" evidence="3">
    <location>
        <begin position="27"/>
        <end position="48"/>
    </location>
</feature>
<feature type="transmembrane region" description="Helical" evidence="3">
    <location>
        <begin position="263"/>
        <end position="286"/>
    </location>
</feature>
<feature type="domain" description="Prepilin type IV endopeptidase peptidase" evidence="4">
    <location>
        <begin position="141"/>
        <end position="247"/>
    </location>
</feature>
<protein>
    <submittedName>
        <fullName evidence="5">Type 4 prepilin-like proteins leader peptide-processing enzyme</fullName>
    </submittedName>
</protein>
<feature type="transmembrane region" description="Helical" evidence="3">
    <location>
        <begin position="223"/>
        <end position="251"/>
    </location>
</feature>
<evidence type="ECO:0000256" key="3">
    <source>
        <dbReference type="SAM" id="Phobius"/>
    </source>
</evidence>
<organism evidence="5 6">
    <name type="scientific">Pandoraea terrae</name>
    <dbReference type="NCBI Taxonomy" id="1537710"/>
    <lineage>
        <taxon>Bacteria</taxon>
        <taxon>Pseudomonadati</taxon>
        <taxon>Pseudomonadota</taxon>
        <taxon>Betaproteobacteria</taxon>
        <taxon>Burkholderiales</taxon>
        <taxon>Burkholderiaceae</taxon>
        <taxon>Pandoraea</taxon>
    </lineage>
</organism>
<dbReference type="OrthoDB" id="9789291at2"/>
<dbReference type="GO" id="GO:0005886">
    <property type="term" value="C:plasma membrane"/>
    <property type="evidence" value="ECO:0007669"/>
    <property type="project" value="TreeGrafter"/>
</dbReference>
<keyword evidence="6" id="KW-1185">Reference proteome</keyword>
<keyword evidence="3" id="KW-0812">Transmembrane</keyword>
<feature type="transmembrane region" description="Helical" evidence="3">
    <location>
        <begin position="181"/>
        <end position="202"/>
    </location>
</feature>
<evidence type="ECO:0000256" key="1">
    <source>
        <dbReference type="ARBA" id="ARBA00005801"/>
    </source>
</evidence>
<dbReference type="PRINTS" id="PR00864">
    <property type="entry name" value="PREPILNPTASE"/>
</dbReference>
<dbReference type="EMBL" id="CABPRZ010000026">
    <property type="protein sequence ID" value="VVE51008.1"/>
    <property type="molecule type" value="Genomic_DNA"/>
</dbReference>
<dbReference type="Proteomes" id="UP000414233">
    <property type="component" value="Unassembled WGS sequence"/>
</dbReference>
<accession>A0A5E4YRK3</accession>
<dbReference type="InterPro" id="IPR000045">
    <property type="entry name" value="Prepilin_IV_endopep_pep"/>
</dbReference>
<dbReference type="GO" id="GO:0006465">
    <property type="term" value="P:signal peptide processing"/>
    <property type="evidence" value="ECO:0007669"/>
    <property type="project" value="TreeGrafter"/>
</dbReference>
<evidence type="ECO:0000256" key="2">
    <source>
        <dbReference type="RuleBase" id="RU003793"/>
    </source>
</evidence>
<dbReference type="AlphaFoldDB" id="A0A5E4YRK3"/>
<name>A0A5E4YRK3_9BURK</name>
<dbReference type="PANTHER" id="PTHR30487">
    <property type="entry name" value="TYPE 4 PREPILIN-LIKE PROTEINS LEADER PEPTIDE-PROCESSING ENZYME"/>
    <property type="match status" value="1"/>
</dbReference>
<sequence>MSLDSIATSGGFAAPLLIDVLARLAPAVRIGLFAALGLFAGIVVNAIVRRVPVIIERAWQAELAAAQDGYLPLEPDAAPHAGTPAKPASLASTPPLPAPSCLPAPPGRTRRLSVLFAAITLGALVAWRFGPTWQSLGALGLAYTLVALALIDADTQLLPDMLTLPLLWAGLLFNLGHWFAALPAAVIGAMAGYLSLWLLYWMHRLWRGQEGMGFGDFKLAAALGAWFGWTALLQIFTIASLLALVVAGTAWASGRLPRNQAFAFGPFLAAAGLVTLLCGNGFIFWLGSAS</sequence>
<dbReference type="RefSeq" id="WP_150699362.1">
    <property type="nucleotide sequence ID" value="NZ_CABPRZ010000026.1"/>
</dbReference>
<comment type="similarity">
    <text evidence="1 2">Belongs to the peptidase A24 family.</text>
</comment>
<dbReference type="Gene3D" id="1.20.120.1220">
    <property type="match status" value="1"/>
</dbReference>